<dbReference type="AlphaFoldDB" id="A0A6A4VEN6"/>
<proteinExistence type="predicted"/>
<sequence length="130" mass="14501">MSRFRKPTEPVAHLLQPTSCQQGDTETAQGYAQRLKSLAYKTWPQFTQSQDEPIRQLDEKLIYQHFLNGLKPSKLDRIHLKSIGDTDTAMIELTNKETTGCSDEPAAPRAASIPTSSEQSPAGSQTVHYL</sequence>
<evidence type="ECO:0000256" key="1">
    <source>
        <dbReference type="SAM" id="MobiDB-lite"/>
    </source>
</evidence>
<name>A0A6A4VEN6_AMPAM</name>
<dbReference type="EMBL" id="VIIS01001653">
    <property type="protein sequence ID" value="KAF0294857.1"/>
    <property type="molecule type" value="Genomic_DNA"/>
</dbReference>
<reference evidence="2 3" key="1">
    <citation type="submission" date="2019-07" db="EMBL/GenBank/DDBJ databases">
        <title>Draft genome assembly of a fouling barnacle, Amphibalanus amphitrite (Darwin, 1854): The first reference genome for Thecostraca.</title>
        <authorList>
            <person name="Kim W."/>
        </authorList>
    </citation>
    <scope>NUCLEOTIDE SEQUENCE [LARGE SCALE GENOMIC DNA]</scope>
    <source>
        <strain evidence="2">SNU_AA5</strain>
        <tissue evidence="2">Soma without cirri and trophi</tissue>
    </source>
</reference>
<gene>
    <name evidence="2" type="ORF">FJT64_000710</name>
</gene>
<protein>
    <submittedName>
        <fullName evidence="2">Uncharacterized protein</fullName>
    </submittedName>
</protein>
<feature type="region of interest" description="Disordered" evidence="1">
    <location>
        <begin position="95"/>
        <end position="130"/>
    </location>
</feature>
<organism evidence="2 3">
    <name type="scientific">Amphibalanus amphitrite</name>
    <name type="common">Striped barnacle</name>
    <name type="synonym">Balanus amphitrite</name>
    <dbReference type="NCBI Taxonomy" id="1232801"/>
    <lineage>
        <taxon>Eukaryota</taxon>
        <taxon>Metazoa</taxon>
        <taxon>Ecdysozoa</taxon>
        <taxon>Arthropoda</taxon>
        <taxon>Crustacea</taxon>
        <taxon>Multicrustacea</taxon>
        <taxon>Cirripedia</taxon>
        <taxon>Thoracica</taxon>
        <taxon>Thoracicalcarea</taxon>
        <taxon>Balanomorpha</taxon>
        <taxon>Balanoidea</taxon>
        <taxon>Balanidae</taxon>
        <taxon>Amphibalaninae</taxon>
        <taxon>Amphibalanus</taxon>
    </lineage>
</organism>
<feature type="region of interest" description="Disordered" evidence="1">
    <location>
        <begin position="1"/>
        <end position="28"/>
    </location>
</feature>
<feature type="compositionally biased region" description="Polar residues" evidence="1">
    <location>
        <begin position="113"/>
        <end position="130"/>
    </location>
</feature>
<evidence type="ECO:0000313" key="2">
    <source>
        <dbReference type="EMBL" id="KAF0294857.1"/>
    </source>
</evidence>
<accession>A0A6A4VEN6</accession>
<comment type="caution">
    <text evidence="2">The sequence shown here is derived from an EMBL/GenBank/DDBJ whole genome shotgun (WGS) entry which is preliminary data.</text>
</comment>
<feature type="compositionally biased region" description="Polar residues" evidence="1">
    <location>
        <begin position="16"/>
        <end position="28"/>
    </location>
</feature>
<evidence type="ECO:0000313" key="3">
    <source>
        <dbReference type="Proteomes" id="UP000440578"/>
    </source>
</evidence>
<dbReference type="Proteomes" id="UP000440578">
    <property type="component" value="Unassembled WGS sequence"/>
</dbReference>
<keyword evidence="3" id="KW-1185">Reference proteome</keyword>